<proteinExistence type="inferred from homology"/>
<evidence type="ECO:0000313" key="4">
    <source>
        <dbReference type="EMBL" id="WXL26262.1"/>
    </source>
</evidence>
<name>A0ABZ2RIZ0_ECTME</name>
<evidence type="ECO:0000259" key="3">
    <source>
        <dbReference type="SMART" id="SM00849"/>
    </source>
</evidence>
<evidence type="ECO:0000313" key="5">
    <source>
        <dbReference type="Proteomes" id="UP001476583"/>
    </source>
</evidence>
<dbReference type="CDD" id="cd16282">
    <property type="entry name" value="metallo-hydrolase-like_MBL-fold"/>
    <property type="match status" value="1"/>
</dbReference>
<dbReference type="PANTHER" id="PTHR42951">
    <property type="entry name" value="METALLO-BETA-LACTAMASE DOMAIN-CONTAINING"/>
    <property type="match status" value="1"/>
</dbReference>
<dbReference type="InterPro" id="IPR050855">
    <property type="entry name" value="NDM-1-like"/>
</dbReference>
<organism evidence="4 5">
    <name type="scientific">Ectopseudomonas mendocina</name>
    <name type="common">Pseudomonas mendocina</name>
    <dbReference type="NCBI Taxonomy" id="300"/>
    <lineage>
        <taxon>Bacteria</taxon>
        <taxon>Pseudomonadati</taxon>
        <taxon>Pseudomonadota</taxon>
        <taxon>Gammaproteobacteria</taxon>
        <taxon>Pseudomonadales</taxon>
        <taxon>Pseudomonadaceae</taxon>
        <taxon>Ectopseudomonas</taxon>
    </lineage>
</organism>
<sequence>MKIKTSAAILIANLFLVSASASAQTEASAFNLPHNPPVVDVSGAKKVSEGITIIPDSKRTNYVPNIGIIEGSDAILVIDTGMGSANGGKVYTYAQKVANGRKIYVTTTHFHPEHAFGVSAFKNAVYVANRKQAKEIDEKSEAYLAMFRNFGSVEKEALKDTVIARPTVIYDNTMTIDLGGKQAELIEMPAHTQGDQVIFVDGAVFLGDLVENRFYPIMPDADAHGEKWIKVLNDVLAHKPSISVPGHGDLSDASLIKEVRDYLIDARDLVAAAVHEGKTQDQALKELTPKLKALHPDWDNSVFIPYQISVFYAEQSGKELKLPDLLKDMQK</sequence>
<dbReference type="SUPFAM" id="SSF56281">
    <property type="entry name" value="Metallo-hydrolase/oxidoreductase"/>
    <property type="match status" value="1"/>
</dbReference>
<feature type="chain" id="PRO_5045467641" evidence="2">
    <location>
        <begin position="24"/>
        <end position="331"/>
    </location>
</feature>
<dbReference type="Proteomes" id="UP001476583">
    <property type="component" value="Chromosome"/>
</dbReference>
<gene>
    <name evidence="4" type="ORF">WG219_01890</name>
</gene>
<accession>A0ABZ2RIZ0</accession>
<dbReference type="InterPro" id="IPR001279">
    <property type="entry name" value="Metallo-B-lactamas"/>
</dbReference>
<dbReference type="Gene3D" id="3.60.15.10">
    <property type="entry name" value="Ribonuclease Z/Hydroxyacylglutathione hydrolase-like"/>
    <property type="match status" value="1"/>
</dbReference>
<dbReference type="InterPro" id="IPR036866">
    <property type="entry name" value="RibonucZ/Hydroxyglut_hydro"/>
</dbReference>
<comment type="similarity">
    <text evidence="1">Belongs to the metallo-beta-lactamase superfamily. Class-B beta-lactamase family.</text>
</comment>
<evidence type="ECO:0000256" key="2">
    <source>
        <dbReference type="SAM" id="SignalP"/>
    </source>
</evidence>
<dbReference type="Pfam" id="PF00753">
    <property type="entry name" value="Lactamase_B"/>
    <property type="match status" value="1"/>
</dbReference>
<feature type="domain" description="Metallo-beta-lactamase" evidence="3">
    <location>
        <begin position="63"/>
        <end position="247"/>
    </location>
</feature>
<feature type="signal peptide" evidence="2">
    <location>
        <begin position="1"/>
        <end position="23"/>
    </location>
</feature>
<dbReference type="PANTHER" id="PTHR42951:SF4">
    <property type="entry name" value="ACYL-COENZYME A THIOESTERASE MBLAC2"/>
    <property type="match status" value="1"/>
</dbReference>
<dbReference type="SMART" id="SM00849">
    <property type="entry name" value="Lactamase_B"/>
    <property type="match status" value="1"/>
</dbReference>
<protein>
    <submittedName>
        <fullName evidence="4">MBL fold metallo-hydrolase</fullName>
    </submittedName>
</protein>
<evidence type="ECO:0000256" key="1">
    <source>
        <dbReference type="ARBA" id="ARBA00005250"/>
    </source>
</evidence>
<reference evidence="4 5" key="1">
    <citation type="submission" date="2024-03" db="EMBL/GenBank/DDBJ databases">
        <title>Complete genome of BD2.</title>
        <authorList>
            <person name="Cao G."/>
        </authorList>
    </citation>
    <scope>NUCLEOTIDE SEQUENCE [LARGE SCALE GENOMIC DNA]</scope>
    <source>
        <strain evidence="4 5">BD2</strain>
    </source>
</reference>
<keyword evidence="2" id="KW-0732">Signal</keyword>
<keyword evidence="5" id="KW-1185">Reference proteome</keyword>
<dbReference type="EMBL" id="CP148074">
    <property type="protein sequence ID" value="WXL26262.1"/>
    <property type="molecule type" value="Genomic_DNA"/>
</dbReference>